<dbReference type="InterPro" id="IPR009003">
    <property type="entry name" value="Peptidase_S1_PA"/>
</dbReference>
<evidence type="ECO:0000313" key="7">
    <source>
        <dbReference type="Proteomes" id="UP000315700"/>
    </source>
</evidence>
<dbReference type="InParanoid" id="A0A517SMR1"/>
<feature type="domain" description="PDZ" evidence="5">
    <location>
        <begin position="356"/>
        <end position="430"/>
    </location>
</feature>
<dbReference type="Gene3D" id="2.40.10.10">
    <property type="entry name" value="Trypsin-like serine proteases"/>
    <property type="match status" value="2"/>
</dbReference>
<dbReference type="InterPro" id="IPR043504">
    <property type="entry name" value="Peptidase_S1_PA_chymotrypsin"/>
</dbReference>
<dbReference type="Pfam" id="PF13180">
    <property type="entry name" value="PDZ_2"/>
    <property type="match status" value="1"/>
</dbReference>
<evidence type="ECO:0000313" key="6">
    <source>
        <dbReference type="EMBL" id="QDT57395.1"/>
    </source>
</evidence>
<keyword evidence="7" id="KW-1185">Reference proteome</keyword>
<proteinExistence type="inferred from homology"/>
<dbReference type="RefSeq" id="WP_197453689.1">
    <property type="nucleotide sequence ID" value="NZ_CP036271.1"/>
</dbReference>
<dbReference type="SMART" id="SM00228">
    <property type="entry name" value="PDZ"/>
    <property type="match status" value="2"/>
</dbReference>
<dbReference type="InterPro" id="IPR041489">
    <property type="entry name" value="PDZ_6"/>
</dbReference>
<reference evidence="6 7" key="1">
    <citation type="submission" date="2019-02" db="EMBL/GenBank/DDBJ databases">
        <title>Deep-cultivation of Planctomycetes and their phenomic and genomic characterization uncovers novel biology.</title>
        <authorList>
            <person name="Wiegand S."/>
            <person name="Jogler M."/>
            <person name="Boedeker C."/>
            <person name="Pinto D."/>
            <person name="Vollmers J."/>
            <person name="Rivas-Marin E."/>
            <person name="Kohn T."/>
            <person name="Peeters S.H."/>
            <person name="Heuer A."/>
            <person name="Rast P."/>
            <person name="Oberbeckmann S."/>
            <person name="Bunk B."/>
            <person name="Jeske O."/>
            <person name="Meyerdierks A."/>
            <person name="Storesund J.E."/>
            <person name="Kallscheuer N."/>
            <person name="Luecker S."/>
            <person name="Lage O.M."/>
            <person name="Pohl T."/>
            <person name="Merkel B.J."/>
            <person name="Hornburger P."/>
            <person name="Mueller R.-W."/>
            <person name="Bruemmer F."/>
            <person name="Labrenz M."/>
            <person name="Spormann A.M."/>
            <person name="Op den Camp H."/>
            <person name="Overmann J."/>
            <person name="Amann R."/>
            <person name="Jetten M.S.M."/>
            <person name="Mascher T."/>
            <person name="Medema M.H."/>
            <person name="Devos D.P."/>
            <person name="Kaster A.-K."/>
            <person name="Ovreas L."/>
            <person name="Rohde M."/>
            <person name="Galperin M.Y."/>
            <person name="Jogler C."/>
        </authorList>
    </citation>
    <scope>NUCLEOTIDE SEQUENCE [LARGE SCALE GENOMIC DNA]</scope>
    <source>
        <strain evidence="6 7">Pan44</strain>
    </source>
</reference>
<evidence type="ECO:0000256" key="4">
    <source>
        <dbReference type="SAM" id="MobiDB-lite"/>
    </source>
</evidence>
<dbReference type="EMBL" id="CP036271">
    <property type="protein sequence ID" value="QDT57395.1"/>
    <property type="molecule type" value="Genomic_DNA"/>
</dbReference>
<dbReference type="InterPro" id="IPR036034">
    <property type="entry name" value="PDZ_sf"/>
</dbReference>
<feature type="domain" description="PDZ" evidence="5">
    <location>
        <begin position="264"/>
        <end position="337"/>
    </location>
</feature>
<dbReference type="InterPro" id="IPR001478">
    <property type="entry name" value="PDZ"/>
</dbReference>
<evidence type="ECO:0000256" key="3">
    <source>
        <dbReference type="ARBA" id="ARBA00022801"/>
    </source>
</evidence>
<evidence type="ECO:0000256" key="2">
    <source>
        <dbReference type="ARBA" id="ARBA00022670"/>
    </source>
</evidence>
<evidence type="ECO:0000259" key="5">
    <source>
        <dbReference type="SMART" id="SM00228"/>
    </source>
</evidence>
<dbReference type="Pfam" id="PF13365">
    <property type="entry name" value="Trypsin_2"/>
    <property type="match status" value="1"/>
</dbReference>
<evidence type="ECO:0000256" key="1">
    <source>
        <dbReference type="ARBA" id="ARBA00010541"/>
    </source>
</evidence>
<keyword evidence="2 6" id="KW-0645">Protease</keyword>
<organism evidence="6 7">
    <name type="scientific">Caulifigura coniformis</name>
    <dbReference type="NCBI Taxonomy" id="2527983"/>
    <lineage>
        <taxon>Bacteria</taxon>
        <taxon>Pseudomonadati</taxon>
        <taxon>Planctomycetota</taxon>
        <taxon>Planctomycetia</taxon>
        <taxon>Planctomycetales</taxon>
        <taxon>Planctomycetaceae</taxon>
        <taxon>Caulifigura</taxon>
    </lineage>
</organism>
<comment type="similarity">
    <text evidence="1">Belongs to the peptidase S1C family.</text>
</comment>
<dbReference type="InterPro" id="IPR001940">
    <property type="entry name" value="Peptidase_S1C"/>
</dbReference>
<keyword evidence="3 6" id="KW-0378">Hydrolase</keyword>
<protein>
    <submittedName>
        <fullName evidence="6">Periplasmic serine endoprotease DegP</fullName>
        <ecNumber evidence="6">3.4.21.107</ecNumber>
    </submittedName>
</protein>
<dbReference type="Gene3D" id="2.30.42.10">
    <property type="match status" value="2"/>
</dbReference>
<feature type="region of interest" description="Disordered" evidence="4">
    <location>
        <begin position="430"/>
        <end position="462"/>
    </location>
</feature>
<dbReference type="GO" id="GO:0004252">
    <property type="term" value="F:serine-type endopeptidase activity"/>
    <property type="evidence" value="ECO:0007669"/>
    <property type="project" value="InterPro"/>
</dbReference>
<gene>
    <name evidence="6" type="primary">degP_2</name>
    <name evidence="6" type="ORF">Pan44_54640</name>
</gene>
<feature type="compositionally biased region" description="Low complexity" evidence="4">
    <location>
        <begin position="436"/>
        <end position="460"/>
    </location>
</feature>
<dbReference type="Gene3D" id="3.40.50.1820">
    <property type="entry name" value="alpha/beta hydrolase"/>
    <property type="match status" value="1"/>
</dbReference>
<sequence length="670" mass="71827">MKLMSETILRDARVLRRSRVSFGAALVLAAIFGTPVAPLSAQSIPLPILEERAFQQAALKAEASVVRIETIGGVDVIGETLIANGPTSGVVVGADGWIITSSFNFLSQPTSILVTVGEGQRHPARLVAKDESRQLTLLKIDAEGLKTLEAVPREEFRVGQWTIALGRTLEPTFPNVSVGILSALNRISGKAIQTDAKISPVNYGGALVDLNGRCLGIIVPMSPDREEVTAGVDWYDSGIGFAVPLVDILRVVDRLKAGETLKPGRLGILYPDKGLLTGEVKIDKVRPRSPAEAAGLLANDVIVGLDGQEVDRAATLKQLLGPKYGGDSVVLKVRRGSETFEKPVTLVSQIPPFELGFLGLLPERKPKSEPGPASIRAVLPGSPAETAGLKPGMAVIKVGDKSTPSFADVQTALETQAAGDKVTLEIEEKGQKSTREATLAATPEAVPETPAAPVIPTPAEAPKDLKTGRFVDTIEGDDRRFWAYVPEHYNPAFSYGLVVWLHPEADKREASTLELWKSHCEERGLILVAPPASNEEWGASDVEFVLGVIAKMQKRYTIDPVRTVVVGEAEGGRLALFLGLTKRDVVAAVATIGFALPARVPEVDPENPVRFHVSTFDGSPTASAIRKSIEPYRKEKYPLILQEWKGAGQEGPTAETVGELVRWIDTLDGV</sequence>
<name>A0A517SMR1_9PLAN</name>
<dbReference type="GO" id="GO:0006508">
    <property type="term" value="P:proteolysis"/>
    <property type="evidence" value="ECO:0007669"/>
    <property type="project" value="UniProtKB-KW"/>
</dbReference>
<dbReference type="SUPFAM" id="SSF50494">
    <property type="entry name" value="Trypsin-like serine proteases"/>
    <property type="match status" value="1"/>
</dbReference>
<dbReference type="PANTHER" id="PTHR22939">
    <property type="entry name" value="SERINE PROTEASE FAMILY S1C HTRA-RELATED"/>
    <property type="match status" value="1"/>
</dbReference>
<dbReference type="InterPro" id="IPR029058">
    <property type="entry name" value="AB_hydrolase_fold"/>
</dbReference>
<accession>A0A517SMR1</accession>
<dbReference type="Proteomes" id="UP000315700">
    <property type="component" value="Chromosome"/>
</dbReference>
<dbReference type="AlphaFoldDB" id="A0A517SMR1"/>
<dbReference type="KEGG" id="ccos:Pan44_54640"/>
<dbReference type="SUPFAM" id="SSF53474">
    <property type="entry name" value="alpha/beta-Hydrolases"/>
    <property type="match status" value="1"/>
</dbReference>
<dbReference type="SUPFAM" id="SSF50156">
    <property type="entry name" value="PDZ domain-like"/>
    <property type="match status" value="2"/>
</dbReference>
<dbReference type="EC" id="3.4.21.107" evidence="6"/>
<dbReference type="Pfam" id="PF17820">
    <property type="entry name" value="PDZ_6"/>
    <property type="match status" value="1"/>
</dbReference>
<dbReference type="PANTHER" id="PTHR22939:SF129">
    <property type="entry name" value="SERINE PROTEASE HTRA2, MITOCHONDRIAL"/>
    <property type="match status" value="1"/>
</dbReference>
<dbReference type="PRINTS" id="PR00834">
    <property type="entry name" value="PROTEASES2C"/>
</dbReference>